<comment type="caution">
    <text evidence="1">The sequence shown here is derived from an EMBL/GenBank/DDBJ whole genome shotgun (WGS) entry which is preliminary data.</text>
</comment>
<dbReference type="InterPro" id="IPR019734">
    <property type="entry name" value="TPR_rpt"/>
</dbReference>
<organism evidence="1 2">
    <name type="scientific">Salinithrix halophila</name>
    <dbReference type="NCBI Taxonomy" id="1485204"/>
    <lineage>
        <taxon>Bacteria</taxon>
        <taxon>Bacillati</taxon>
        <taxon>Bacillota</taxon>
        <taxon>Bacilli</taxon>
        <taxon>Bacillales</taxon>
        <taxon>Thermoactinomycetaceae</taxon>
        <taxon>Salinithrix</taxon>
    </lineage>
</organism>
<evidence type="ECO:0000313" key="1">
    <source>
        <dbReference type="EMBL" id="MFC4075896.1"/>
    </source>
</evidence>
<gene>
    <name evidence="1" type="ORF">ACFOUO_03645</name>
</gene>
<dbReference type="Proteomes" id="UP001595843">
    <property type="component" value="Unassembled WGS sequence"/>
</dbReference>
<dbReference type="EMBL" id="JBHSAP010000007">
    <property type="protein sequence ID" value="MFC4075896.1"/>
    <property type="molecule type" value="Genomic_DNA"/>
</dbReference>
<sequence length="420" mass="48408">MNREAAIFEEHGEVLAHWFSQKVKEQTLIYFDRHLDLKKISEEGLKQLEENAHDPERLAQLNRDLPFRDDDRFVYGLDSFLYAAAHLSMFYRVIWVYPEPKPVELTALARMMWSLLSLIPGHGQEVIQSFTLGAHSVRTVIAGMTLEVTTLRRLPFLDLPDFPCLDLDLDYFYQEGDRLTHRVEEVVDTLSSRGWREIDPTLTYSIASGFLPSSYRWLGNAVAEEMGCSLKSRSHRTENPPAKNSLHQLFSHGKIDQILLDKLFQEELRVLGGPGWSLRSLLAVQANDLQEAQRCYQKARENKDQASWPAYTLGLTYLKQGDYQTAADWFERSEGKRVDTIQVHSLCLRSLCESRLGHYEKSLFLAKQCISLVPMRREPYTVGLFSATQLGAKEDLEQIREYVADLKRLGFLFGEKERVV</sequence>
<dbReference type="SUPFAM" id="SSF48452">
    <property type="entry name" value="TPR-like"/>
    <property type="match status" value="1"/>
</dbReference>
<keyword evidence="2" id="KW-1185">Reference proteome</keyword>
<dbReference type="RefSeq" id="WP_380702241.1">
    <property type="nucleotide sequence ID" value="NZ_JBHSAP010000007.1"/>
</dbReference>
<accession>A0ABV8JFA5</accession>
<reference evidence="2" key="1">
    <citation type="journal article" date="2019" name="Int. J. Syst. Evol. Microbiol.">
        <title>The Global Catalogue of Microorganisms (GCM) 10K type strain sequencing project: providing services to taxonomists for standard genome sequencing and annotation.</title>
        <authorList>
            <consortium name="The Broad Institute Genomics Platform"/>
            <consortium name="The Broad Institute Genome Sequencing Center for Infectious Disease"/>
            <person name="Wu L."/>
            <person name="Ma J."/>
        </authorList>
    </citation>
    <scope>NUCLEOTIDE SEQUENCE [LARGE SCALE GENOMIC DNA]</scope>
    <source>
        <strain evidence="2">IBRC-M 10813</strain>
    </source>
</reference>
<name>A0ABV8JFA5_9BACL</name>
<protein>
    <submittedName>
        <fullName evidence="1">Tetratricopeptide repeat protein</fullName>
    </submittedName>
</protein>
<proteinExistence type="predicted"/>
<dbReference type="InterPro" id="IPR011990">
    <property type="entry name" value="TPR-like_helical_dom_sf"/>
</dbReference>
<dbReference type="Pfam" id="PF13181">
    <property type="entry name" value="TPR_8"/>
    <property type="match status" value="1"/>
</dbReference>
<evidence type="ECO:0000313" key="2">
    <source>
        <dbReference type="Proteomes" id="UP001595843"/>
    </source>
</evidence>
<dbReference type="Gene3D" id="1.25.40.10">
    <property type="entry name" value="Tetratricopeptide repeat domain"/>
    <property type="match status" value="1"/>
</dbReference>